<keyword evidence="2 12" id="KW-0547">Nucleotide-binding</keyword>
<dbReference type="Gene3D" id="3.40.50.300">
    <property type="entry name" value="P-loop containing nucleotide triphosphate hydrolases"/>
    <property type="match status" value="2"/>
</dbReference>
<dbReference type="Gene3D" id="1.10.486.10">
    <property type="entry name" value="PCRA, domain 4"/>
    <property type="match status" value="1"/>
</dbReference>
<accession>A0A1B6VPM8</accession>
<dbReference type="Pfam" id="PF13361">
    <property type="entry name" value="UvrD_C"/>
    <property type="match status" value="1"/>
</dbReference>
<dbReference type="AlphaFoldDB" id="A0A1B6VPM8"/>
<dbReference type="InterPro" id="IPR000212">
    <property type="entry name" value="DNA_helicase_UvrD/REP"/>
</dbReference>
<evidence type="ECO:0000256" key="4">
    <source>
        <dbReference type="ARBA" id="ARBA00022806"/>
    </source>
</evidence>
<dbReference type="GO" id="GO:0005524">
    <property type="term" value="F:ATP binding"/>
    <property type="evidence" value="ECO:0007669"/>
    <property type="project" value="UniProtKB-UniRule"/>
</dbReference>
<keyword evidence="7" id="KW-0413">Isomerase</keyword>
<dbReference type="GO" id="GO:0016887">
    <property type="term" value="F:ATP hydrolysis activity"/>
    <property type="evidence" value="ECO:0007669"/>
    <property type="project" value="RHEA"/>
</dbReference>
<proteinExistence type="inferred from homology"/>
<comment type="caution">
    <text evidence="12">Lacks conserved residue(s) required for the propagation of feature annotation.</text>
</comment>
<organism evidence="14 15">
    <name type="scientific">Gluconobacter cerinus</name>
    <dbReference type="NCBI Taxonomy" id="38307"/>
    <lineage>
        <taxon>Bacteria</taxon>
        <taxon>Pseudomonadati</taxon>
        <taxon>Pseudomonadota</taxon>
        <taxon>Alphaproteobacteria</taxon>
        <taxon>Acetobacterales</taxon>
        <taxon>Acetobacteraceae</taxon>
        <taxon>Gluconobacter</taxon>
    </lineage>
</organism>
<reference evidence="14 15" key="1">
    <citation type="submission" date="2016-03" db="EMBL/GenBank/DDBJ databases">
        <title>Draft genome sequence of Gluconobacter cerinus strain CECT 9110.</title>
        <authorList>
            <person name="Sainz F."/>
            <person name="Mas A."/>
            <person name="Torija M.J."/>
        </authorList>
    </citation>
    <scope>NUCLEOTIDE SEQUENCE [LARGE SCALE GENOMIC DNA]</scope>
    <source>
        <strain evidence="14 15">CECT 9110</strain>
    </source>
</reference>
<evidence type="ECO:0000256" key="2">
    <source>
        <dbReference type="ARBA" id="ARBA00022741"/>
    </source>
</evidence>
<dbReference type="InterPro" id="IPR027417">
    <property type="entry name" value="P-loop_NTPase"/>
</dbReference>
<keyword evidence="5 12" id="KW-0067">ATP-binding</keyword>
<gene>
    <name evidence="14" type="ORF">A0123_00208</name>
</gene>
<dbReference type="Gene3D" id="1.10.10.160">
    <property type="match status" value="1"/>
</dbReference>
<evidence type="ECO:0000256" key="1">
    <source>
        <dbReference type="ARBA" id="ARBA00009922"/>
    </source>
</evidence>
<evidence type="ECO:0000256" key="12">
    <source>
        <dbReference type="PROSITE-ProRule" id="PRU00560"/>
    </source>
</evidence>
<dbReference type="InterPro" id="IPR014017">
    <property type="entry name" value="DNA_helicase_UvrD-like_C"/>
</dbReference>
<evidence type="ECO:0000256" key="10">
    <source>
        <dbReference type="ARBA" id="ARBA00034923"/>
    </source>
</evidence>
<dbReference type="PROSITE" id="PS51198">
    <property type="entry name" value="UVRD_HELICASE_ATP_BIND"/>
    <property type="match status" value="1"/>
</dbReference>
<dbReference type="SUPFAM" id="SSF52540">
    <property type="entry name" value="P-loop containing nucleoside triphosphate hydrolases"/>
    <property type="match status" value="1"/>
</dbReference>
<evidence type="ECO:0000256" key="8">
    <source>
        <dbReference type="ARBA" id="ARBA00034617"/>
    </source>
</evidence>
<comment type="catalytic activity">
    <reaction evidence="11">
        <text>ATP + H2O = ADP + phosphate + H(+)</text>
        <dbReference type="Rhea" id="RHEA:13065"/>
        <dbReference type="ChEBI" id="CHEBI:15377"/>
        <dbReference type="ChEBI" id="CHEBI:15378"/>
        <dbReference type="ChEBI" id="CHEBI:30616"/>
        <dbReference type="ChEBI" id="CHEBI:43474"/>
        <dbReference type="ChEBI" id="CHEBI:456216"/>
        <dbReference type="EC" id="5.6.2.4"/>
    </reaction>
</comment>
<comment type="similarity">
    <text evidence="1">Belongs to the helicase family. UvrD subfamily.</text>
</comment>
<dbReference type="GO" id="GO:0043138">
    <property type="term" value="F:3'-5' DNA helicase activity"/>
    <property type="evidence" value="ECO:0007669"/>
    <property type="project" value="UniProtKB-EC"/>
</dbReference>
<sequence>MEIEYLRDTPKKVLCITYTNSAAQEIEKRAGQQLAAGDEQRLYVSTIHSFCLNEILRPYGWLQPDFLGGLRVITRDNPDFEIIATYAAEQVNYFNISQADFEAFESLSVDANGRLVGLGAANEAVSRAAPYFWKRCASLGYVDFGQIIYNAYKILRDHPKIALSLTARFPWILVDEFQDTTELQIEILKLLYATGRSKFFIVGDICQSIYGFTGARPELVAPFGMYIGAKTNLSLSWNFRSSARIVSHAERLFPRLPAMTAKGPNQNCTVDPIFIGNVTSFVAITEHFLPKIEEMNIPLGDATILAKDWGSLISLARQLRDFGTPVVGPGARPYRRSRLFAGLAEQLCGAVTDPQPDSMYQLERTLFHAIQNITAHARFDVFSHAGRVVIIRLLRVAKTFADKFGALSWLDHMSKATGDILTESELLTNEQAGLFYASVQEMKADMHRQRIDINNLSIEDLGLFASPSKALRLSTIHYSKGREYGAVALIGLRQGSFPHFRATTPDAVAAEKRQFYVGVTRAERLLMYVAERDNWGNPPSPFLGPQGVGVI</sequence>
<dbReference type="Pfam" id="PF00580">
    <property type="entry name" value="UvrD-helicase"/>
    <property type="match status" value="1"/>
</dbReference>
<comment type="catalytic activity">
    <reaction evidence="8">
        <text>Couples ATP hydrolysis with the unwinding of duplex DNA by translocating in the 3'-5' direction.</text>
        <dbReference type="EC" id="5.6.2.4"/>
    </reaction>
</comment>
<name>A0A1B6VPM8_9PROT</name>
<comment type="caution">
    <text evidence="14">The sequence shown here is derived from an EMBL/GenBank/DDBJ whole genome shotgun (WGS) entry which is preliminary data.</text>
</comment>
<dbReference type="PANTHER" id="PTHR11070:SF2">
    <property type="entry name" value="ATP-DEPENDENT DNA HELICASE SRS2"/>
    <property type="match status" value="1"/>
</dbReference>
<dbReference type="EMBL" id="LUTU01000002">
    <property type="protein sequence ID" value="OAJ69154.1"/>
    <property type="molecule type" value="Genomic_DNA"/>
</dbReference>
<evidence type="ECO:0000256" key="3">
    <source>
        <dbReference type="ARBA" id="ARBA00022801"/>
    </source>
</evidence>
<dbReference type="GO" id="GO:0003677">
    <property type="term" value="F:DNA binding"/>
    <property type="evidence" value="ECO:0007669"/>
    <property type="project" value="UniProtKB-KW"/>
</dbReference>
<dbReference type="GO" id="GO:0000725">
    <property type="term" value="P:recombinational repair"/>
    <property type="evidence" value="ECO:0007669"/>
    <property type="project" value="TreeGrafter"/>
</dbReference>
<evidence type="ECO:0000256" key="9">
    <source>
        <dbReference type="ARBA" id="ARBA00034808"/>
    </source>
</evidence>
<keyword evidence="6" id="KW-0238">DNA-binding</keyword>
<dbReference type="Proteomes" id="UP000077786">
    <property type="component" value="Unassembled WGS sequence"/>
</dbReference>
<dbReference type="EC" id="5.6.2.4" evidence="9"/>
<protein>
    <recommendedName>
        <fullName evidence="9">DNA 3'-5' helicase</fullName>
        <ecNumber evidence="9">5.6.2.4</ecNumber>
    </recommendedName>
    <alternativeName>
        <fullName evidence="10">DNA 3'-5' helicase II</fullName>
    </alternativeName>
</protein>
<evidence type="ECO:0000256" key="6">
    <source>
        <dbReference type="ARBA" id="ARBA00023125"/>
    </source>
</evidence>
<evidence type="ECO:0000256" key="5">
    <source>
        <dbReference type="ARBA" id="ARBA00022840"/>
    </source>
</evidence>
<evidence type="ECO:0000259" key="13">
    <source>
        <dbReference type="PROSITE" id="PS51198"/>
    </source>
</evidence>
<dbReference type="InterPro" id="IPR013986">
    <property type="entry name" value="DExx_box_DNA_helicase_dom_sf"/>
</dbReference>
<keyword evidence="3 12" id="KW-0378">Hydrolase</keyword>
<feature type="domain" description="UvrD-like helicase ATP-binding" evidence="13">
    <location>
        <begin position="1"/>
        <end position="242"/>
    </location>
</feature>
<evidence type="ECO:0000256" key="7">
    <source>
        <dbReference type="ARBA" id="ARBA00023235"/>
    </source>
</evidence>
<evidence type="ECO:0000313" key="14">
    <source>
        <dbReference type="EMBL" id="OAJ69154.1"/>
    </source>
</evidence>
<dbReference type="InterPro" id="IPR014016">
    <property type="entry name" value="UvrD-like_ATP-bd"/>
</dbReference>
<evidence type="ECO:0000256" key="11">
    <source>
        <dbReference type="ARBA" id="ARBA00048988"/>
    </source>
</evidence>
<evidence type="ECO:0000313" key="15">
    <source>
        <dbReference type="Proteomes" id="UP000077786"/>
    </source>
</evidence>
<dbReference type="PATRIC" id="fig|38307.3.peg.218"/>
<dbReference type="PANTHER" id="PTHR11070">
    <property type="entry name" value="UVRD / RECB / PCRA DNA HELICASE FAMILY MEMBER"/>
    <property type="match status" value="1"/>
</dbReference>
<keyword evidence="4 12" id="KW-0347">Helicase</keyword>